<feature type="chain" id="PRO_5036130946" evidence="2">
    <location>
        <begin position="20"/>
        <end position="650"/>
    </location>
</feature>
<feature type="compositionally biased region" description="Gly residues" evidence="1">
    <location>
        <begin position="327"/>
        <end position="355"/>
    </location>
</feature>
<dbReference type="EMBL" id="SKBQ01000006">
    <property type="protein sequence ID" value="TPX09177.1"/>
    <property type="molecule type" value="Genomic_DNA"/>
</dbReference>
<dbReference type="RefSeq" id="XP_030990811.1">
    <property type="nucleotide sequence ID" value="XM_031135652.1"/>
</dbReference>
<feature type="region of interest" description="Disordered" evidence="1">
    <location>
        <begin position="321"/>
        <end position="410"/>
    </location>
</feature>
<accession>A0A507AP88</accession>
<feature type="compositionally biased region" description="Polar residues" evidence="1">
    <location>
        <begin position="520"/>
        <end position="538"/>
    </location>
</feature>
<gene>
    <name evidence="3" type="ORF">E0L32_001560</name>
    <name evidence="4" type="ORF">E0L32_001637</name>
</gene>
<dbReference type="EMBL" id="SKBQ01000006">
    <property type="protein sequence ID" value="TPX09100.1"/>
    <property type="molecule type" value="Genomic_DNA"/>
</dbReference>
<dbReference type="AlphaFoldDB" id="A0A507AP88"/>
<dbReference type="OrthoDB" id="5102830at2759"/>
<dbReference type="STRING" id="1093900.A0A507AP88"/>
<evidence type="ECO:0000256" key="2">
    <source>
        <dbReference type="SAM" id="SignalP"/>
    </source>
</evidence>
<evidence type="ECO:0000256" key="1">
    <source>
        <dbReference type="SAM" id="MobiDB-lite"/>
    </source>
</evidence>
<proteinExistence type="predicted"/>
<feature type="signal peptide" evidence="2">
    <location>
        <begin position="1"/>
        <end position="19"/>
    </location>
</feature>
<dbReference type="InParanoid" id="A0A507AP88"/>
<dbReference type="GeneID" id="41969007"/>
<keyword evidence="5" id="KW-1185">Reference proteome</keyword>
<organism evidence="4 5">
    <name type="scientific">Thyridium curvatum</name>
    <dbReference type="NCBI Taxonomy" id="1093900"/>
    <lineage>
        <taxon>Eukaryota</taxon>
        <taxon>Fungi</taxon>
        <taxon>Dikarya</taxon>
        <taxon>Ascomycota</taxon>
        <taxon>Pezizomycotina</taxon>
        <taxon>Sordariomycetes</taxon>
        <taxon>Sordariomycetidae</taxon>
        <taxon>Thyridiales</taxon>
        <taxon>Thyridiaceae</taxon>
        <taxon>Thyridium</taxon>
    </lineage>
</organism>
<keyword evidence="2" id="KW-0732">Signal</keyword>
<sequence length="650" mass="65217">MLMQYLPLVGAALAGVCQAAPSKILSPEVPVDIAIPIEAEVAGRSLAPISFPVNKHWDHETLFSGLIDVDANVNLGLSLPKAAIAGDIAIELGADFLLAPTIKVLLGGVKAYVEVDVAATAGVFQSIELVSSEKLKIAVPGLLEVDIGAAFALDLVLGVSAAVDLEAGFYVSFPEGSFIEINLLTHKIGRHMLDGLVANPLPIAVGAEVDLSAAVELDIGLRLRAELGIGAGLDLLGLDIGAGADLAIWVSLFDYTTTLINTPECALSVVEAFDLNVGIALDINVDVDILALTLAPTASVTLAAAPVATICLPPGGGHIPLPPPIGSGPGNNGPGNNGPGNNGPGNGHGNHGGSKGTASATATGGDKGTATATGGNKATATATATGGSGYPTITRAPTNANQTGLYPTSTGGAGDMITSTIHTTKTYTITSCAASVVNCPAEHTQKIITSTTISTIFTCPASTTSADQGVPTPVTAHTTVTLTTCPVPTTGTFVPPTGKPTPVPTVTICETTPAGKPSTGYPTQPAPVTSPAQSQPTKEVTKPGNGGETSYPVQKPSQSYPVQQPSQSYPAEQPSKSYPVQQPPASYPVGQPTQGYPVTTVPSAPHPSGTGAGYPEKPCPTCVPVAAGAVRVVSQALVGVVAAGAAFALL</sequence>
<comment type="caution">
    <text evidence="4">The sequence shown here is derived from an EMBL/GenBank/DDBJ whole genome shotgun (WGS) entry which is preliminary data.</text>
</comment>
<protein>
    <submittedName>
        <fullName evidence="4">Uncharacterized protein</fullName>
    </submittedName>
</protein>
<dbReference type="Proteomes" id="UP000319257">
    <property type="component" value="Unassembled WGS sequence"/>
</dbReference>
<feature type="compositionally biased region" description="Low complexity" evidence="1">
    <location>
        <begin position="552"/>
        <end position="570"/>
    </location>
</feature>
<feature type="compositionally biased region" description="Polar residues" evidence="1">
    <location>
        <begin position="395"/>
        <end position="410"/>
    </location>
</feature>
<evidence type="ECO:0000313" key="3">
    <source>
        <dbReference type="EMBL" id="TPX09100.1"/>
    </source>
</evidence>
<feature type="compositionally biased region" description="Polar residues" evidence="1">
    <location>
        <begin position="591"/>
        <end position="602"/>
    </location>
</feature>
<evidence type="ECO:0000313" key="5">
    <source>
        <dbReference type="Proteomes" id="UP000319257"/>
    </source>
</evidence>
<name>A0A507AP88_9PEZI</name>
<reference evidence="4 5" key="1">
    <citation type="submission" date="2019-06" db="EMBL/GenBank/DDBJ databases">
        <title>Draft genome sequence of the filamentous fungus Phialemoniopsis curvata isolated from diesel fuel.</title>
        <authorList>
            <person name="Varaljay V.A."/>
            <person name="Lyon W.J."/>
            <person name="Crouch A.L."/>
            <person name="Drake C.E."/>
            <person name="Hollomon J.M."/>
            <person name="Nadeau L.J."/>
            <person name="Nunn H.S."/>
            <person name="Stevenson B.S."/>
            <person name="Bojanowski C.L."/>
            <person name="Crookes-Goodson W.J."/>
        </authorList>
    </citation>
    <scope>NUCLEOTIDE SEQUENCE [LARGE SCALE GENOMIC DNA]</scope>
    <source>
        <strain evidence="4 5">D216</strain>
    </source>
</reference>
<evidence type="ECO:0000313" key="4">
    <source>
        <dbReference type="EMBL" id="TPX09177.1"/>
    </source>
</evidence>
<feature type="compositionally biased region" description="Low complexity" evidence="1">
    <location>
        <begin position="356"/>
        <end position="385"/>
    </location>
</feature>
<feature type="region of interest" description="Disordered" evidence="1">
    <location>
        <begin position="507"/>
        <end position="612"/>
    </location>
</feature>